<comment type="caution">
    <text evidence="1">The sequence shown here is derived from an EMBL/GenBank/DDBJ whole genome shotgun (WGS) entry which is preliminary data.</text>
</comment>
<proteinExistence type="predicted"/>
<protein>
    <submittedName>
        <fullName evidence="1">Uncharacterized protein</fullName>
    </submittedName>
</protein>
<dbReference type="EMBL" id="JALBCA010000036">
    <property type="protein sequence ID" value="KAI2387805.1"/>
    <property type="molecule type" value="Genomic_DNA"/>
</dbReference>
<reference evidence="1" key="1">
    <citation type="journal article" date="2022" name="bioRxiv">
        <title>Population genetic analysis of Ophidiomyces ophidiicola, the causative agent of snake fungal disease, indicates recent introductions to the USA.</title>
        <authorList>
            <person name="Ladner J.T."/>
            <person name="Palmer J.M."/>
            <person name="Ettinger C.L."/>
            <person name="Stajich J.E."/>
            <person name="Farrell T.M."/>
            <person name="Glorioso B.M."/>
            <person name="Lawson B."/>
            <person name="Price S.J."/>
            <person name="Stengle A.G."/>
            <person name="Grear D.A."/>
            <person name="Lorch J.M."/>
        </authorList>
    </citation>
    <scope>NUCLEOTIDE SEQUENCE</scope>
    <source>
        <strain evidence="1">NWHC 24266-5</strain>
    </source>
</reference>
<organism evidence="1">
    <name type="scientific">Ophidiomyces ophidiicola</name>
    <dbReference type="NCBI Taxonomy" id="1387563"/>
    <lineage>
        <taxon>Eukaryota</taxon>
        <taxon>Fungi</taxon>
        <taxon>Dikarya</taxon>
        <taxon>Ascomycota</taxon>
        <taxon>Pezizomycotina</taxon>
        <taxon>Eurotiomycetes</taxon>
        <taxon>Eurotiomycetidae</taxon>
        <taxon>Onygenales</taxon>
        <taxon>Onygenaceae</taxon>
        <taxon>Ophidiomyces</taxon>
    </lineage>
</organism>
<gene>
    <name evidence="1" type="ORF">LOY88_002950</name>
</gene>
<accession>A0ACB8UXV1</accession>
<sequence length="179" mass="20070">MKQGKFIVITLNAEILLQLFVGLANGNCTKLPGFTYSGGLLRHQREVHDMHTPRKRLMCPHTECNRSSGKGFTRQENLNEHLRRLHSRASQKNTILSTPSTKRSPSGSEKIPGKVSGSASPIQPAKKRKRTMSDPGNSSGVDSLRGEVVRLRTEIQQKDSRLDELEKVVKELRKTIKCE</sequence>
<evidence type="ECO:0000313" key="1">
    <source>
        <dbReference type="EMBL" id="KAI2387805.1"/>
    </source>
</evidence>
<name>A0ACB8UXV1_9EURO</name>